<organism evidence="1 2">
    <name type="scientific">Caerostris extrusa</name>
    <name type="common">Bark spider</name>
    <name type="synonym">Caerostris bankana</name>
    <dbReference type="NCBI Taxonomy" id="172846"/>
    <lineage>
        <taxon>Eukaryota</taxon>
        <taxon>Metazoa</taxon>
        <taxon>Ecdysozoa</taxon>
        <taxon>Arthropoda</taxon>
        <taxon>Chelicerata</taxon>
        <taxon>Arachnida</taxon>
        <taxon>Araneae</taxon>
        <taxon>Araneomorphae</taxon>
        <taxon>Entelegynae</taxon>
        <taxon>Araneoidea</taxon>
        <taxon>Araneidae</taxon>
        <taxon>Caerostris</taxon>
    </lineage>
</organism>
<dbReference type="EMBL" id="BPLR01017529">
    <property type="protein sequence ID" value="GIY92374.1"/>
    <property type="molecule type" value="Genomic_DNA"/>
</dbReference>
<reference evidence="1 2" key="1">
    <citation type="submission" date="2021-06" db="EMBL/GenBank/DDBJ databases">
        <title>Caerostris extrusa draft genome.</title>
        <authorList>
            <person name="Kono N."/>
            <person name="Arakawa K."/>
        </authorList>
    </citation>
    <scope>NUCLEOTIDE SEQUENCE [LARGE SCALE GENOMIC DNA]</scope>
</reference>
<evidence type="ECO:0000313" key="1">
    <source>
        <dbReference type="EMBL" id="GIY92374.1"/>
    </source>
</evidence>
<keyword evidence="2" id="KW-1185">Reference proteome</keyword>
<dbReference type="Proteomes" id="UP001054945">
    <property type="component" value="Unassembled WGS sequence"/>
</dbReference>
<dbReference type="AlphaFoldDB" id="A0AAV4XF08"/>
<accession>A0AAV4XF08</accession>
<sequence length="79" mass="8976">MGCFLGGAGGGKDGTIRVVSRNEHPFWLSGLEVVMETDRQSSTLFLVLLEDKEWLLSNCKLDVLQEDRIMEYENVLRMV</sequence>
<name>A0AAV4XF08_CAEEX</name>
<gene>
    <name evidence="1" type="ORF">CEXT_305191</name>
</gene>
<evidence type="ECO:0000313" key="2">
    <source>
        <dbReference type="Proteomes" id="UP001054945"/>
    </source>
</evidence>
<comment type="caution">
    <text evidence="1">The sequence shown here is derived from an EMBL/GenBank/DDBJ whole genome shotgun (WGS) entry which is preliminary data.</text>
</comment>
<proteinExistence type="predicted"/>
<protein>
    <submittedName>
        <fullName evidence="1">Uncharacterized protein</fullName>
    </submittedName>
</protein>